<keyword evidence="2" id="KW-1185">Reference proteome</keyword>
<organism evidence="1 2">
    <name type="scientific">Triticum turgidum subsp. durum</name>
    <name type="common">Durum wheat</name>
    <name type="synonym">Triticum durum</name>
    <dbReference type="NCBI Taxonomy" id="4567"/>
    <lineage>
        <taxon>Eukaryota</taxon>
        <taxon>Viridiplantae</taxon>
        <taxon>Streptophyta</taxon>
        <taxon>Embryophyta</taxon>
        <taxon>Tracheophyta</taxon>
        <taxon>Spermatophyta</taxon>
        <taxon>Magnoliopsida</taxon>
        <taxon>Liliopsida</taxon>
        <taxon>Poales</taxon>
        <taxon>Poaceae</taxon>
        <taxon>BOP clade</taxon>
        <taxon>Pooideae</taxon>
        <taxon>Triticodae</taxon>
        <taxon>Triticeae</taxon>
        <taxon>Triticinae</taxon>
        <taxon>Triticum</taxon>
    </lineage>
</organism>
<dbReference type="PANTHER" id="PTHR33085:SF95">
    <property type="entry name" value="DUF295 DOMAIN-CONTAINING PROTEIN"/>
    <property type="match status" value="1"/>
</dbReference>
<dbReference type="Gramene" id="TRITD6Av1G036290.1">
    <property type="protein sequence ID" value="TRITD6Av1G036290.1"/>
    <property type="gene ID" value="TRITD6Av1G036290"/>
</dbReference>
<evidence type="ECO:0000313" key="2">
    <source>
        <dbReference type="Proteomes" id="UP000324705"/>
    </source>
</evidence>
<dbReference type="AlphaFoldDB" id="A0A9R0XWA2"/>
<sequence>MSAFQRPCRRAGGPCARTFSFNSGDGEWRCHGEWALPFNGQGYYDGDLDAWVGLEKDGHIGTCRVVSRSSTAVGALAMQQQLDWKMAKDKLWSEGQQAVDHGPTLTAMGNARFCLLDCVKGMESHGRMLRVTTFRLRHSRKGELEIYDRSTRSCPVSKHLRCFSPVAFWM</sequence>
<evidence type="ECO:0000313" key="1">
    <source>
        <dbReference type="EMBL" id="VAI43656.1"/>
    </source>
</evidence>
<dbReference type="Proteomes" id="UP000324705">
    <property type="component" value="Chromosome 6A"/>
</dbReference>
<dbReference type="Pfam" id="PF07893">
    <property type="entry name" value="DUF1668"/>
    <property type="match status" value="1"/>
</dbReference>
<dbReference type="PANTHER" id="PTHR33085">
    <property type="entry name" value="OS12G0113100 PROTEIN-RELATED"/>
    <property type="match status" value="1"/>
</dbReference>
<reference evidence="1 2" key="1">
    <citation type="submission" date="2017-09" db="EMBL/GenBank/DDBJ databases">
        <authorList>
            <consortium name="International Durum Wheat Genome Sequencing Consortium (IDWGSC)"/>
            <person name="Milanesi L."/>
        </authorList>
    </citation>
    <scope>NUCLEOTIDE SEQUENCE [LARGE SCALE GENOMIC DNA]</scope>
    <source>
        <strain evidence="2">cv. Svevo</strain>
    </source>
</reference>
<dbReference type="EMBL" id="LT934121">
    <property type="protein sequence ID" value="VAI43656.1"/>
    <property type="molecule type" value="Genomic_DNA"/>
</dbReference>
<proteinExistence type="predicted"/>
<name>A0A9R0XWA2_TRITD</name>
<protein>
    <submittedName>
        <fullName evidence="1">Uncharacterized protein</fullName>
    </submittedName>
</protein>
<dbReference type="InterPro" id="IPR012871">
    <property type="entry name" value="DUF1668_ORYSA"/>
</dbReference>
<gene>
    <name evidence="1" type="ORF">TRITD_6Av1G036290</name>
</gene>
<accession>A0A9R0XWA2</accession>